<evidence type="ECO:0000259" key="1">
    <source>
        <dbReference type="Pfam" id="PF00534"/>
    </source>
</evidence>
<dbReference type="Proteomes" id="UP000283721">
    <property type="component" value="Unassembled WGS sequence"/>
</dbReference>
<dbReference type="Pfam" id="PF13439">
    <property type="entry name" value="Glyco_transf_4"/>
    <property type="match status" value="1"/>
</dbReference>
<dbReference type="PANTHER" id="PTHR45947:SF3">
    <property type="entry name" value="SULFOQUINOVOSYL TRANSFERASE SQD2"/>
    <property type="match status" value="1"/>
</dbReference>
<proteinExistence type="predicted"/>
<dbReference type="PANTHER" id="PTHR45947">
    <property type="entry name" value="SULFOQUINOVOSYL TRANSFERASE SQD2"/>
    <property type="match status" value="1"/>
</dbReference>
<gene>
    <name evidence="3" type="ORF">DW967_17110</name>
</gene>
<accession>A0A413Q2L2</accession>
<keyword evidence="3" id="KW-0808">Transferase</keyword>
<dbReference type="InterPro" id="IPR028098">
    <property type="entry name" value="Glyco_trans_4-like_N"/>
</dbReference>
<evidence type="ECO:0000313" key="4">
    <source>
        <dbReference type="Proteomes" id="UP000283721"/>
    </source>
</evidence>
<sequence length="367" mass="42597">MRTRKRILQTNLSNQGGAFSVAYEAQKKLQDEYIFDYFSPDDFVKNDIYKHLLSMGSRCIGKSDCKNRFLKQYEIYKSFYKYLMENNYDTVHIHSDTAWKISVYYLAAKKAGIKHIVVHSHSSGINGHYRKINYLLHLITKPIVKSAKYRCACSKIAAEWMFDTSKNVSIIRNGVDIDKFRFNSTARKNIRKKLEIEQKVVIGSVSDFSYQKNPEFLYQLVKEFQNDNKYIFLFVGNRENGCELKKLIDNDNNIDNVIFAGAVTNVPDYLSAMDVFVLPSRFEGLPMCALEAQVNGLYTIISDKVSDETKCSGRFSRLKLDTRIWKKEIQNIDFDCNRSNMDSFLDIENASANNMADEFKKIYEKNC</sequence>
<dbReference type="GO" id="GO:0016757">
    <property type="term" value="F:glycosyltransferase activity"/>
    <property type="evidence" value="ECO:0007669"/>
    <property type="project" value="InterPro"/>
</dbReference>
<dbReference type="InterPro" id="IPR050194">
    <property type="entry name" value="Glycosyltransferase_grp1"/>
</dbReference>
<feature type="domain" description="Glycosyltransferase subfamily 4-like N-terminal" evidence="2">
    <location>
        <begin position="68"/>
        <end position="178"/>
    </location>
</feature>
<feature type="domain" description="Glycosyl transferase family 1" evidence="1">
    <location>
        <begin position="187"/>
        <end position="303"/>
    </location>
</feature>
<dbReference type="EMBL" id="QSES01000059">
    <property type="protein sequence ID" value="RGZ87291.1"/>
    <property type="molecule type" value="Genomic_DNA"/>
</dbReference>
<name>A0A413Q2L2_9FIRM</name>
<evidence type="ECO:0000313" key="3">
    <source>
        <dbReference type="EMBL" id="RGZ87291.1"/>
    </source>
</evidence>
<dbReference type="SUPFAM" id="SSF53756">
    <property type="entry name" value="UDP-Glycosyltransferase/glycogen phosphorylase"/>
    <property type="match status" value="1"/>
</dbReference>
<comment type="caution">
    <text evidence="3">The sequence shown here is derived from an EMBL/GenBank/DDBJ whole genome shotgun (WGS) entry which is preliminary data.</text>
</comment>
<dbReference type="Pfam" id="PF00534">
    <property type="entry name" value="Glycos_transf_1"/>
    <property type="match status" value="1"/>
</dbReference>
<protein>
    <submittedName>
        <fullName evidence="3">Glycosyltransferase family 1 protein</fullName>
    </submittedName>
</protein>
<evidence type="ECO:0000259" key="2">
    <source>
        <dbReference type="Pfam" id="PF13439"/>
    </source>
</evidence>
<dbReference type="InterPro" id="IPR001296">
    <property type="entry name" value="Glyco_trans_1"/>
</dbReference>
<dbReference type="Gene3D" id="3.40.50.2000">
    <property type="entry name" value="Glycogen Phosphorylase B"/>
    <property type="match status" value="2"/>
</dbReference>
<organism evidence="3 4">
    <name type="scientific">Agathobacter rectalis</name>
    <dbReference type="NCBI Taxonomy" id="39491"/>
    <lineage>
        <taxon>Bacteria</taxon>
        <taxon>Bacillati</taxon>
        <taxon>Bacillota</taxon>
        <taxon>Clostridia</taxon>
        <taxon>Lachnospirales</taxon>
        <taxon>Lachnospiraceae</taxon>
        <taxon>Agathobacter</taxon>
    </lineage>
</organism>
<reference evidence="3 4" key="1">
    <citation type="submission" date="2018-08" db="EMBL/GenBank/DDBJ databases">
        <title>A genome reference for cultivated species of the human gut microbiota.</title>
        <authorList>
            <person name="Zou Y."/>
            <person name="Xue W."/>
            <person name="Luo G."/>
        </authorList>
    </citation>
    <scope>NUCLEOTIDE SEQUENCE [LARGE SCALE GENOMIC DNA]</scope>
    <source>
        <strain evidence="3 4">AM47-6BH</strain>
    </source>
</reference>
<dbReference type="AlphaFoldDB" id="A0A413Q2L2"/>